<dbReference type="OMA" id="YPIRINT"/>
<dbReference type="Ensembl" id="ENSGACT00000004071.1">
    <property type="protein sequence ID" value="ENSGACP00000004057.1"/>
    <property type="gene ID" value="ENSGACG00000003104.1"/>
</dbReference>
<dbReference type="PROSITE" id="PS51898">
    <property type="entry name" value="TYR_RECOMBINASE"/>
    <property type="match status" value="1"/>
</dbReference>
<dbReference type="GO" id="GO:0015074">
    <property type="term" value="P:DNA integration"/>
    <property type="evidence" value="ECO:0007669"/>
    <property type="project" value="InterPro"/>
</dbReference>
<dbReference type="InterPro" id="IPR052925">
    <property type="entry name" value="Phage_Integrase-like_Recomb"/>
</dbReference>
<dbReference type="InterPro" id="IPR002104">
    <property type="entry name" value="Integrase_catalytic"/>
</dbReference>
<keyword evidence="1" id="KW-0238">DNA-binding</keyword>
<dbReference type="InterPro" id="IPR011010">
    <property type="entry name" value="DNA_brk_join_enz"/>
</dbReference>
<dbReference type="STRING" id="69293.ENSGACP00000004057"/>
<evidence type="ECO:0000256" key="2">
    <source>
        <dbReference type="ARBA" id="ARBA00023172"/>
    </source>
</evidence>
<dbReference type="GO" id="GO:0006310">
    <property type="term" value="P:DNA recombination"/>
    <property type="evidence" value="ECO:0007669"/>
    <property type="project" value="UniProtKB-KW"/>
</dbReference>
<feature type="domain" description="Tyr recombinase" evidence="3">
    <location>
        <begin position="145"/>
        <end position="345"/>
    </location>
</feature>
<evidence type="ECO:0000259" key="3">
    <source>
        <dbReference type="PROSITE" id="PS51898"/>
    </source>
</evidence>
<dbReference type="Gene3D" id="1.10.150.130">
    <property type="match status" value="1"/>
</dbReference>
<dbReference type="SUPFAM" id="SSF47823">
    <property type="entry name" value="lambda integrase-like, N-terminal domain"/>
    <property type="match status" value="1"/>
</dbReference>
<protein>
    <recommendedName>
        <fullName evidence="3">Tyr recombinase domain-containing protein</fullName>
    </recommendedName>
</protein>
<reference evidence="4" key="2">
    <citation type="submission" date="2024-04" db="UniProtKB">
        <authorList>
            <consortium name="Ensembl"/>
        </authorList>
    </citation>
    <scope>IDENTIFICATION</scope>
</reference>
<dbReference type="SUPFAM" id="SSF56349">
    <property type="entry name" value="DNA breaking-rejoining enzymes"/>
    <property type="match status" value="1"/>
</dbReference>
<accession>G3NFF5</accession>
<proteinExistence type="predicted"/>
<dbReference type="Gene3D" id="1.10.443.10">
    <property type="entry name" value="Intergrase catalytic core"/>
    <property type="match status" value="1"/>
</dbReference>
<organism evidence="4">
    <name type="scientific">Gasterosteus aculeatus</name>
    <name type="common">Three-spined stickleback</name>
    <dbReference type="NCBI Taxonomy" id="69293"/>
    <lineage>
        <taxon>Eukaryota</taxon>
        <taxon>Metazoa</taxon>
        <taxon>Chordata</taxon>
        <taxon>Craniata</taxon>
        <taxon>Vertebrata</taxon>
        <taxon>Euteleostomi</taxon>
        <taxon>Actinopterygii</taxon>
        <taxon>Neopterygii</taxon>
        <taxon>Teleostei</taxon>
        <taxon>Neoteleostei</taxon>
        <taxon>Acanthomorphata</taxon>
        <taxon>Eupercaria</taxon>
        <taxon>Perciformes</taxon>
        <taxon>Cottioidei</taxon>
        <taxon>Gasterosteales</taxon>
        <taxon>Gasterosteidae</taxon>
        <taxon>Gasterosteus</taxon>
    </lineage>
</organism>
<dbReference type="InterPro" id="IPR013762">
    <property type="entry name" value="Integrase-like_cat_sf"/>
</dbReference>
<dbReference type="AlphaFoldDB" id="G3NFF5"/>
<dbReference type="InterPro" id="IPR010998">
    <property type="entry name" value="Integrase_recombinase_N"/>
</dbReference>
<evidence type="ECO:0000256" key="1">
    <source>
        <dbReference type="ARBA" id="ARBA00023125"/>
    </source>
</evidence>
<dbReference type="GO" id="GO:0003677">
    <property type="term" value="F:DNA binding"/>
    <property type="evidence" value="ECO:0007669"/>
    <property type="project" value="UniProtKB-KW"/>
</dbReference>
<keyword evidence="2" id="KW-0233">DNA recombination</keyword>
<dbReference type="PANTHER" id="PTHR34605:SF3">
    <property type="entry name" value="P CELL-TYPE AGGLUTINATION PROTEIN MAP4-LIKE-RELATED"/>
    <property type="match status" value="1"/>
</dbReference>
<evidence type="ECO:0000313" key="4">
    <source>
        <dbReference type="Ensembl" id="ENSGACP00000004057.1"/>
    </source>
</evidence>
<name>G3NFF5_GASAC</name>
<dbReference type="PANTHER" id="PTHR34605">
    <property type="entry name" value="PHAGE_INTEGRASE DOMAIN-CONTAINING PROTEIN"/>
    <property type="match status" value="1"/>
</dbReference>
<reference evidence="4" key="1">
    <citation type="submission" date="2006-01" db="EMBL/GenBank/DDBJ databases">
        <authorList>
            <person name="Lindblad-Toh K."/>
            <person name="Mauceli E."/>
            <person name="Grabherr M."/>
            <person name="Chang J.L."/>
            <person name="Lander E.S."/>
        </authorList>
    </citation>
    <scope>NUCLEOTIDE SEQUENCE [LARGE SCALE GENOMIC DNA]</scope>
</reference>
<sequence>FSDFPEALPRGPRSTCYSPSVSHPDALIGQGQIEHYMVAARYYMRKGLARSIIKVYDFAWRTYALFCLSVSMPVQPVAMKTVCAFICYCTDVRHFKPPYIRSLLAGIQFHIRCSDPEFPSLFSHISVKLLLKGITQGLPQIPDSRRPITLPILQQMVDTLRGGVFSPYSDTLLEAVFLLAFYAFLRCGEFTTSAKSFSPDTDLTAGDLTFYPTHYQLRLRHSKRGGACSVIVARTESDLCPFRAMLGYLRVKPTAGPTTPLFLTPGNAPLSRTWFRHHLNIVLTRSHLSPHHYTGHSFRIGAATSASNQGIPVTTLQQMGRWSSSAVTSYIRPDLTTILAKQRAL</sequence>
<dbReference type="InParanoid" id="G3NFF5"/>
<dbReference type="eggNOG" id="ENOG502SDY1">
    <property type="taxonomic scope" value="Eukaryota"/>
</dbReference>